<dbReference type="InterPro" id="IPR006977">
    <property type="entry name" value="Yip1_dom"/>
</dbReference>
<comment type="caution">
    <text evidence="7">The sequence shown here is derived from an EMBL/GenBank/DDBJ whole genome shotgun (WGS) entry which is preliminary data.</text>
</comment>
<feature type="transmembrane region" description="Helical" evidence="5">
    <location>
        <begin position="109"/>
        <end position="130"/>
    </location>
</feature>
<feature type="transmembrane region" description="Helical" evidence="5">
    <location>
        <begin position="67"/>
        <end position="88"/>
    </location>
</feature>
<evidence type="ECO:0000256" key="1">
    <source>
        <dbReference type="ARBA" id="ARBA00004141"/>
    </source>
</evidence>
<evidence type="ECO:0000256" key="3">
    <source>
        <dbReference type="ARBA" id="ARBA00022989"/>
    </source>
</evidence>
<gene>
    <name evidence="7" type="ORF">ACFSR2_09165</name>
</gene>
<feature type="domain" description="Yip1" evidence="6">
    <location>
        <begin position="17"/>
        <end position="202"/>
    </location>
</feature>
<keyword evidence="3 5" id="KW-1133">Transmembrane helix</keyword>
<reference evidence="8" key="1">
    <citation type="journal article" date="2019" name="Int. J. Syst. Evol. Microbiol.">
        <title>The Global Catalogue of Microorganisms (GCM) 10K type strain sequencing project: providing services to taxonomists for standard genome sequencing and annotation.</title>
        <authorList>
            <consortium name="The Broad Institute Genomics Platform"/>
            <consortium name="The Broad Institute Genome Sequencing Center for Infectious Disease"/>
            <person name="Wu L."/>
            <person name="Ma J."/>
        </authorList>
    </citation>
    <scope>NUCLEOTIDE SEQUENCE [LARGE SCALE GENOMIC DNA]</scope>
    <source>
        <strain evidence="8">KCTC 52344</strain>
    </source>
</reference>
<keyword evidence="4 5" id="KW-0472">Membrane</keyword>
<dbReference type="Pfam" id="PF04893">
    <property type="entry name" value="Yip1"/>
    <property type="match status" value="1"/>
</dbReference>
<sequence length="215" mass="24391">MEVNNNKYSVSELIQYLFINPKAAFQDIILWNRAEVVHITFFLVSIEKAFERAELNSFGDRETLQSIIISAILIGGISGYVFMHLYSFAIDFSGKWIDGKARKKEIRNVVAWASIPSIFLIIVFLLRIIAFSDNVFRSESTYEDNEFSEYLGYFFAIIQIVLSFISLRLLIIGISIAQQFSVGKAILNIVLAILLLVIPLVLLVMGFYLLKGNTA</sequence>
<name>A0ABW5J4V5_9BACT</name>
<feature type="transmembrane region" description="Helical" evidence="5">
    <location>
        <begin position="150"/>
        <end position="174"/>
    </location>
</feature>
<comment type="subcellular location">
    <subcellularLocation>
        <location evidence="1">Membrane</location>
        <topology evidence="1">Multi-pass membrane protein</topology>
    </subcellularLocation>
</comment>
<evidence type="ECO:0000256" key="4">
    <source>
        <dbReference type="ARBA" id="ARBA00023136"/>
    </source>
</evidence>
<accession>A0ABW5J4V5</accession>
<dbReference type="Proteomes" id="UP001597510">
    <property type="component" value="Unassembled WGS sequence"/>
</dbReference>
<evidence type="ECO:0000313" key="7">
    <source>
        <dbReference type="EMBL" id="MFD2521051.1"/>
    </source>
</evidence>
<feature type="transmembrane region" description="Helical" evidence="5">
    <location>
        <begin position="186"/>
        <end position="210"/>
    </location>
</feature>
<evidence type="ECO:0000256" key="5">
    <source>
        <dbReference type="SAM" id="Phobius"/>
    </source>
</evidence>
<organism evidence="7 8">
    <name type="scientific">Emticicia soli</name>
    <dbReference type="NCBI Taxonomy" id="2027878"/>
    <lineage>
        <taxon>Bacteria</taxon>
        <taxon>Pseudomonadati</taxon>
        <taxon>Bacteroidota</taxon>
        <taxon>Cytophagia</taxon>
        <taxon>Cytophagales</taxon>
        <taxon>Leadbetterellaceae</taxon>
        <taxon>Emticicia</taxon>
    </lineage>
</organism>
<evidence type="ECO:0000256" key="2">
    <source>
        <dbReference type="ARBA" id="ARBA00022692"/>
    </source>
</evidence>
<evidence type="ECO:0000259" key="6">
    <source>
        <dbReference type="Pfam" id="PF04893"/>
    </source>
</evidence>
<dbReference type="RefSeq" id="WP_340234892.1">
    <property type="nucleotide sequence ID" value="NZ_JBBEWC010000003.1"/>
</dbReference>
<evidence type="ECO:0000313" key="8">
    <source>
        <dbReference type="Proteomes" id="UP001597510"/>
    </source>
</evidence>
<protein>
    <submittedName>
        <fullName evidence="7">YIP1 family protein</fullName>
    </submittedName>
</protein>
<dbReference type="EMBL" id="JBHULC010000008">
    <property type="protein sequence ID" value="MFD2521051.1"/>
    <property type="molecule type" value="Genomic_DNA"/>
</dbReference>
<proteinExistence type="predicted"/>
<keyword evidence="8" id="KW-1185">Reference proteome</keyword>
<keyword evidence="2 5" id="KW-0812">Transmembrane</keyword>